<dbReference type="Proteomes" id="UP001237642">
    <property type="component" value="Unassembled WGS sequence"/>
</dbReference>
<accession>A0AAD8GLU2</accession>
<evidence type="ECO:0000313" key="1">
    <source>
        <dbReference type="EMBL" id="KAK1347467.1"/>
    </source>
</evidence>
<dbReference type="EMBL" id="JAUIZM010000210">
    <property type="protein sequence ID" value="KAK1347467.1"/>
    <property type="molecule type" value="Genomic_DNA"/>
</dbReference>
<comment type="caution">
    <text evidence="1">The sequence shown here is derived from an EMBL/GenBank/DDBJ whole genome shotgun (WGS) entry which is preliminary data.</text>
</comment>
<name>A0AAD8GLU2_9APIA</name>
<proteinExistence type="predicted"/>
<reference evidence="1" key="1">
    <citation type="submission" date="2023-02" db="EMBL/GenBank/DDBJ databases">
        <title>Genome of toxic invasive species Heracleum sosnowskyi carries increased number of genes despite the absence of recent whole-genome duplications.</title>
        <authorList>
            <person name="Schelkunov M."/>
            <person name="Shtratnikova V."/>
            <person name="Makarenko M."/>
            <person name="Klepikova A."/>
            <person name="Omelchenko D."/>
            <person name="Novikova G."/>
            <person name="Obukhova E."/>
            <person name="Bogdanov V."/>
            <person name="Penin A."/>
            <person name="Logacheva M."/>
        </authorList>
    </citation>
    <scope>NUCLEOTIDE SEQUENCE</scope>
    <source>
        <strain evidence="1">Hsosn_3</strain>
        <tissue evidence="1">Leaf</tissue>
    </source>
</reference>
<sequence length="330" mass="38004">MGKAKARFHYLNPSIFGERIRFLRYSHMLDVLVPVCTLVYGVLRFLKANHQHSIDFRVTYTFEAVVLIFGNQQLLLKDTRETSNRARRTEDGSLVQMREVHDLSSNRFCYIMEDSPTDWTTALRVIDVGSEEQRLEGIIFMYGELTEIANVHRHLQIPDHIEKDIDKLVQCLGQLVREFSGSNMRRFMNGCGLYITSPAVDVLFTLEKDNVRPTFSFVSLINSLPFPRRNLEFENFAGMLGTIDELDISSVLFSIDLYLKEVVPVNTRSDFENDPTLLVITNIIKELVELRGRRIEDHLSLLPPRDSVHTPIVLTLIDKYLHVSLTIALC</sequence>
<evidence type="ECO:0000313" key="2">
    <source>
        <dbReference type="Proteomes" id="UP001237642"/>
    </source>
</evidence>
<dbReference type="AlphaFoldDB" id="A0AAD8GLU2"/>
<gene>
    <name evidence="1" type="ORF">POM88_055040</name>
</gene>
<reference evidence="1" key="2">
    <citation type="submission" date="2023-05" db="EMBL/GenBank/DDBJ databases">
        <authorList>
            <person name="Schelkunov M.I."/>
        </authorList>
    </citation>
    <scope>NUCLEOTIDE SEQUENCE</scope>
    <source>
        <strain evidence="1">Hsosn_3</strain>
        <tissue evidence="1">Leaf</tissue>
    </source>
</reference>
<keyword evidence="2" id="KW-1185">Reference proteome</keyword>
<protein>
    <submittedName>
        <fullName evidence="1">Uncharacterized protein</fullName>
    </submittedName>
</protein>
<organism evidence="1 2">
    <name type="scientific">Heracleum sosnowskyi</name>
    <dbReference type="NCBI Taxonomy" id="360622"/>
    <lineage>
        <taxon>Eukaryota</taxon>
        <taxon>Viridiplantae</taxon>
        <taxon>Streptophyta</taxon>
        <taxon>Embryophyta</taxon>
        <taxon>Tracheophyta</taxon>
        <taxon>Spermatophyta</taxon>
        <taxon>Magnoliopsida</taxon>
        <taxon>eudicotyledons</taxon>
        <taxon>Gunneridae</taxon>
        <taxon>Pentapetalae</taxon>
        <taxon>asterids</taxon>
        <taxon>campanulids</taxon>
        <taxon>Apiales</taxon>
        <taxon>Apiaceae</taxon>
        <taxon>Apioideae</taxon>
        <taxon>apioid superclade</taxon>
        <taxon>Tordylieae</taxon>
        <taxon>Tordyliinae</taxon>
        <taxon>Heracleum</taxon>
    </lineage>
</organism>